<dbReference type="AlphaFoldDB" id="A0A202B5R3"/>
<keyword evidence="2" id="KW-1185">Reference proteome</keyword>
<protein>
    <submittedName>
        <fullName evidence="1">Uncharacterized protein</fullName>
    </submittedName>
</protein>
<gene>
    <name evidence="1" type="ORF">CBW21_17545</name>
</gene>
<comment type="caution">
    <text evidence="1">The sequence shown here is derived from an EMBL/GenBank/DDBJ whole genome shotgun (WGS) entry which is preliminary data.</text>
</comment>
<proteinExistence type="predicted"/>
<organism evidence="1 2">
    <name type="scientific">Chromobacterium violaceum</name>
    <dbReference type="NCBI Taxonomy" id="536"/>
    <lineage>
        <taxon>Bacteria</taxon>
        <taxon>Pseudomonadati</taxon>
        <taxon>Pseudomonadota</taxon>
        <taxon>Betaproteobacteria</taxon>
        <taxon>Neisseriales</taxon>
        <taxon>Chromobacteriaceae</taxon>
        <taxon>Chromobacterium</taxon>
    </lineage>
</organism>
<dbReference type="EMBL" id="NHOO01000016">
    <property type="protein sequence ID" value="OVE46701.1"/>
    <property type="molecule type" value="Genomic_DNA"/>
</dbReference>
<accession>A0A202B5R3</accession>
<reference evidence="1 2" key="1">
    <citation type="submission" date="2017-05" db="EMBL/GenBank/DDBJ databases">
        <title>Chromobacterium violaceum GHPS1 isolated from Hydrocarbon polluted soil in French Guiana display an awesome secondary metabolite arsenal and a battery of drug and heavy-metal-resistance and detoxification of xenobiotics proteins.</title>
        <authorList>
            <person name="Belbahri L."/>
        </authorList>
    </citation>
    <scope>NUCLEOTIDE SEQUENCE [LARGE SCALE GENOMIC DNA]</scope>
    <source>
        <strain evidence="1 2">GHPS1</strain>
    </source>
</reference>
<name>A0A202B5R3_CHRVL</name>
<evidence type="ECO:0000313" key="2">
    <source>
        <dbReference type="Proteomes" id="UP000196342"/>
    </source>
</evidence>
<sequence>METRMFKFTPIAQQMCFNIMPISINPDGSVTATVSVGFVKDEQFTPVAQQPHYLSPDEAHDVLAAIPTDGETAFEALGRAVHAKLKAKGAIQF</sequence>
<evidence type="ECO:0000313" key="1">
    <source>
        <dbReference type="EMBL" id="OVE46701.1"/>
    </source>
</evidence>
<dbReference type="Proteomes" id="UP000196342">
    <property type="component" value="Unassembled WGS sequence"/>
</dbReference>